<dbReference type="InterPro" id="IPR013249">
    <property type="entry name" value="RNA_pol_sigma70_r4_t2"/>
</dbReference>
<feature type="domain" description="RNA polymerase sigma-70 region 2" evidence="6">
    <location>
        <begin position="24"/>
        <end position="89"/>
    </location>
</feature>
<sequence length="186" mass="22029">MTDRDIVLAIMAHKESALEELKIKYGRLLYGVINKTLNSISYTMDIEECFNDVLLTIWNNIDCYDENKGQLRNFLISIAKYKALDYKRKICKIKIHLELNEEIIDQRDGKEDITEVDDEAFYNLIENLNEKDKVIFVKKYLLDEPIEKISIELKISKEAIYKRLIRGREKIRENILKEEGEEKCTM</sequence>
<evidence type="ECO:0000259" key="6">
    <source>
        <dbReference type="Pfam" id="PF04542"/>
    </source>
</evidence>
<comment type="similarity">
    <text evidence="1">Belongs to the sigma-70 factor family. ECF subfamily.</text>
</comment>
<keyword evidence="9" id="KW-1185">Reference proteome</keyword>
<dbReference type="InterPro" id="IPR013325">
    <property type="entry name" value="RNA_pol_sigma_r2"/>
</dbReference>
<dbReference type="InterPro" id="IPR036388">
    <property type="entry name" value="WH-like_DNA-bd_sf"/>
</dbReference>
<dbReference type="Gene3D" id="1.10.10.10">
    <property type="entry name" value="Winged helix-like DNA-binding domain superfamily/Winged helix DNA-binding domain"/>
    <property type="match status" value="1"/>
</dbReference>
<evidence type="ECO:0000313" key="9">
    <source>
        <dbReference type="Proteomes" id="UP000623681"/>
    </source>
</evidence>
<dbReference type="AlphaFoldDB" id="A0A937FA75"/>
<keyword evidence="3" id="KW-0731">Sigma factor</keyword>
<accession>A0A937FA75</accession>
<proteinExistence type="inferred from homology"/>
<dbReference type="EMBL" id="JAESWA010000001">
    <property type="protein sequence ID" value="MBL4930219.1"/>
    <property type="molecule type" value="Genomic_DNA"/>
</dbReference>
<evidence type="ECO:0000256" key="3">
    <source>
        <dbReference type="ARBA" id="ARBA00023082"/>
    </source>
</evidence>
<dbReference type="PANTHER" id="PTHR43133">
    <property type="entry name" value="RNA POLYMERASE ECF-TYPE SIGMA FACTO"/>
    <property type="match status" value="1"/>
</dbReference>
<dbReference type="Proteomes" id="UP000623681">
    <property type="component" value="Unassembled WGS sequence"/>
</dbReference>
<keyword evidence="5" id="KW-0804">Transcription</keyword>
<evidence type="ECO:0000256" key="2">
    <source>
        <dbReference type="ARBA" id="ARBA00023015"/>
    </source>
</evidence>
<evidence type="ECO:0000256" key="1">
    <source>
        <dbReference type="ARBA" id="ARBA00010641"/>
    </source>
</evidence>
<evidence type="ECO:0000259" key="7">
    <source>
        <dbReference type="Pfam" id="PF08281"/>
    </source>
</evidence>
<organism evidence="8 9">
    <name type="scientific">Clostridium paridis</name>
    <dbReference type="NCBI Taxonomy" id="2803863"/>
    <lineage>
        <taxon>Bacteria</taxon>
        <taxon>Bacillati</taxon>
        <taxon>Bacillota</taxon>
        <taxon>Clostridia</taxon>
        <taxon>Eubacteriales</taxon>
        <taxon>Clostridiaceae</taxon>
        <taxon>Clostridium</taxon>
    </lineage>
</organism>
<dbReference type="InterPro" id="IPR007627">
    <property type="entry name" value="RNA_pol_sigma70_r2"/>
</dbReference>
<evidence type="ECO:0000313" key="8">
    <source>
        <dbReference type="EMBL" id="MBL4930219.1"/>
    </source>
</evidence>
<dbReference type="RefSeq" id="WP_202765605.1">
    <property type="nucleotide sequence ID" value="NZ_JAESWA010000001.1"/>
</dbReference>
<dbReference type="NCBIfam" id="TIGR02937">
    <property type="entry name" value="sigma70-ECF"/>
    <property type="match status" value="1"/>
</dbReference>
<dbReference type="GO" id="GO:0003677">
    <property type="term" value="F:DNA binding"/>
    <property type="evidence" value="ECO:0007669"/>
    <property type="project" value="UniProtKB-KW"/>
</dbReference>
<feature type="domain" description="RNA polymerase sigma factor 70 region 4 type 2" evidence="7">
    <location>
        <begin position="119"/>
        <end position="171"/>
    </location>
</feature>
<keyword evidence="2" id="KW-0805">Transcription regulation</keyword>
<dbReference type="SUPFAM" id="SSF88946">
    <property type="entry name" value="Sigma2 domain of RNA polymerase sigma factors"/>
    <property type="match status" value="1"/>
</dbReference>
<dbReference type="GO" id="GO:0016987">
    <property type="term" value="F:sigma factor activity"/>
    <property type="evidence" value="ECO:0007669"/>
    <property type="project" value="UniProtKB-KW"/>
</dbReference>
<evidence type="ECO:0000256" key="5">
    <source>
        <dbReference type="ARBA" id="ARBA00023163"/>
    </source>
</evidence>
<dbReference type="Pfam" id="PF04542">
    <property type="entry name" value="Sigma70_r2"/>
    <property type="match status" value="1"/>
</dbReference>
<reference evidence="8" key="1">
    <citation type="submission" date="2021-01" db="EMBL/GenBank/DDBJ databases">
        <title>Genome public.</title>
        <authorList>
            <person name="Liu C."/>
            <person name="Sun Q."/>
        </authorList>
    </citation>
    <scope>NUCLEOTIDE SEQUENCE</scope>
    <source>
        <strain evidence="8">YIM B02565</strain>
    </source>
</reference>
<keyword evidence="4" id="KW-0238">DNA-binding</keyword>
<dbReference type="InterPro" id="IPR013324">
    <property type="entry name" value="RNA_pol_sigma_r3/r4-like"/>
</dbReference>
<comment type="caution">
    <text evidence="8">The sequence shown here is derived from an EMBL/GenBank/DDBJ whole genome shotgun (WGS) entry which is preliminary data.</text>
</comment>
<name>A0A937FA75_9CLOT</name>
<dbReference type="Gene3D" id="1.10.1740.10">
    <property type="match status" value="1"/>
</dbReference>
<dbReference type="SUPFAM" id="SSF88659">
    <property type="entry name" value="Sigma3 and sigma4 domains of RNA polymerase sigma factors"/>
    <property type="match status" value="1"/>
</dbReference>
<evidence type="ECO:0000256" key="4">
    <source>
        <dbReference type="ARBA" id="ARBA00023125"/>
    </source>
</evidence>
<dbReference type="PANTHER" id="PTHR43133:SF8">
    <property type="entry name" value="RNA POLYMERASE SIGMA FACTOR HI_1459-RELATED"/>
    <property type="match status" value="1"/>
</dbReference>
<dbReference type="GO" id="GO:0006352">
    <property type="term" value="P:DNA-templated transcription initiation"/>
    <property type="evidence" value="ECO:0007669"/>
    <property type="project" value="InterPro"/>
</dbReference>
<dbReference type="Pfam" id="PF08281">
    <property type="entry name" value="Sigma70_r4_2"/>
    <property type="match status" value="1"/>
</dbReference>
<gene>
    <name evidence="8" type="ORF">JK634_00130</name>
</gene>
<dbReference type="InterPro" id="IPR039425">
    <property type="entry name" value="RNA_pol_sigma-70-like"/>
</dbReference>
<dbReference type="InterPro" id="IPR014284">
    <property type="entry name" value="RNA_pol_sigma-70_dom"/>
</dbReference>
<protein>
    <submittedName>
        <fullName evidence="8">Sigma-70 family RNA polymerase sigma factor</fullName>
    </submittedName>
</protein>